<dbReference type="InterPro" id="IPR032675">
    <property type="entry name" value="LRR_dom_sf"/>
</dbReference>
<evidence type="ECO:0000313" key="1">
    <source>
        <dbReference type="EMBL" id="TDL13882.1"/>
    </source>
</evidence>
<dbReference type="Proteomes" id="UP000294933">
    <property type="component" value="Unassembled WGS sequence"/>
</dbReference>
<keyword evidence="2" id="KW-1185">Reference proteome</keyword>
<sequence length="200" mass="22233">MIGSDDDIPEFFDASCTPALEELTLDSSLDFSTLEPPLWPYLAQFLARSQPPLKSLSLLSIHMGVDDIISCLQHAPQLATLSGDRVLFQPEIMDALTPSLEPARIAICPKLTTISLKVSQDDFSALAAMICARWAISRHQHGENPTFFGVREWQNTIWLVFPPGSDTFFRNTVLIALKSHSASIARNLSMRQNIVPHLDM</sequence>
<gene>
    <name evidence="1" type="ORF">BD410DRAFT_846551</name>
</gene>
<evidence type="ECO:0000313" key="2">
    <source>
        <dbReference type="Proteomes" id="UP000294933"/>
    </source>
</evidence>
<name>A0A4Y7PGA6_9AGAM</name>
<accession>A0A4Y7PGA6</accession>
<organism evidence="1 2">
    <name type="scientific">Rickenella mellea</name>
    <dbReference type="NCBI Taxonomy" id="50990"/>
    <lineage>
        <taxon>Eukaryota</taxon>
        <taxon>Fungi</taxon>
        <taxon>Dikarya</taxon>
        <taxon>Basidiomycota</taxon>
        <taxon>Agaricomycotina</taxon>
        <taxon>Agaricomycetes</taxon>
        <taxon>Hymenochaetales</taxon>
        <taxon>Rickenellaceae</taxon>
        <taxon>Rickenella</taxon>
    </lineage>
</organism>
<evidence type="ECO:0008006" key="3">
    <source>
        <dbReference type="Google" id="ProtNLM"/>
    </source>
</evidence>
<dbReference type="EMBL" id="ML170441">
    <property type="protein sequence ID" value="TDL13882.1"/>
    <property type="molecule type" value="Genomic_DNA"/>
</dbReference>
<protein>
    <recommendedName>
        <fullName evidence="3">F-box domain-containing protein</fullName>
    </recommendedName>
</protein>
<dbReference type="AlphaFoldDB" id="A0A4Y7PGA6"/>
<reference evidence="1 2" key="1">
    <citation type="submission" date="2018-06" db="EMBL/GenBank/DDBJ databases">
        <title>A transcriptomic atlas of mushroom development highlights an independent origin of complex multicellularity.</title>
        <authorList>
            <consortium name="DOE Joint Genome Institute"/>
            <person name="Krizsan K."/>
            <person name="Almasi E."/>
            <person name="Merenyi Z."/>
            <person name="Sahu N."/>
            <person name="Viragh M."/>
            <person name="Koszo T."/>
            <person name="Mondo S."/>
            <person name="Kiss B."/>
            <person name="Balint B."/>
            <person name="Kues U."/>
            <person name="Barry K."/>
            <person name="Hegedus J.C."/>
            <person name="Henrissat B."/>
            <person name="Johnson J."/>
            <person name="Lipzen A."/>
            <person name="Ohm R."/>
            <person name="Nagy I."/>
            <person name="Pangilinan J."/>
            <person name="Yan J."/>
            <person name="Xiong Y."/>
            <person name="Grigoriev I.V."/>
            <person name="Hibbett D.S."/>
            <person name="Nagy L.G."/>
        </authorList>
    </citation>
    <scope>NUCLEOTIDE SEQUENCE [LARGE SCALE GENOMIC DNA]</scope>
    <source>
        <strain evidence="1 2">SZMC22713</strain>
    </source>
</reference>
<dbReference type="VEuPathDB" id="FungiDB:BD410DRAFT_846551"/>
<dbReference type="Gene3D" id="3.80.10.10">
    <property type="entry name" value="Ribonuclease Inhibitor"/>
    <property type="match status" value="1"/>
</dbReference>
<proteinExistence type="predicted"/>